<sequence>MYLTFLGLLASATTAHARGQWGDDYDGGGPGWGYYYGGSGNDDDGFGSGFGSGIGIDYAKATRYRTAHGALAALAFVGLFPIGAIIMRLVPGRLTWLVHGIFQLIAYAVFISAAALGIYLVRMVRIPPDGRSLLSIPTANAHPIIGIIILVVLFFQPALGWFHHLRFKRLGCRTACSHAHIWVGRIAVTLGIINGGLGLQLARASRPAVIAYSVIAAIVWLTWVAAAVIGERRRRSNAVPTAAAAGAGGRRLGGRDPRSPYSSEPINGGPIYTRRDGRGVELGAMKRGRGSSSNSSVSSYSPRR</sequence>
<feature type="signal peptide" evidence="9">
    <location>
        <begin position="1"/>
        <end position="17"/>
    </location>
</feature>
<gene>
    <name evidence="11" type="ORF">PFICI_00656</name>
</gene>
<keyword evidence="3 8" id="KW-0812">Transmembrane</keyword>
<feature type="transmembrane region" description="Helical" evidence="8">
    <location>
        <begin position="141"/>
        <end position="162"/>
    </location>
</feature>
<keyword evidence="5 8" id="KW-1133">Transmembrane helix</keyword>
<feature type="transmembrane region" description="Helical" evidence="8">
    <location>
        <begin position="70"/>
        <end position="90"/>
    </location>
</feature>
<dbReference type="OrthoDB" id="19261at2759"/>
<reference evidence="12" key="1">
    <citation type="journal article" date="2015" name="BMC Genomics">
        <title>Genomic and transcriptomic analysis of the endophytic fungus Pestalotiopsis fici reveals its lifestyle and high potential for synthesis of natural products.</title>
        <authorList>
            <person name="Wang X."/>
            <person name="Zhang X."/>
            <person name="Liu L."/>
            <person name="Xiang M."/>
            <person name="Wang W."/>
            <person name="Sun X."/>
            <person name="Che Y."/>
            <person name="Guo L."/>
            <person name="Liu G."/>
            <person name="Guo L."/>
            <person name="Wang C."/>
            <person name="Yin W.B."/>
            <person name="Stadler M."/>
            <person name="Zhang X."/>
            <person name="Liu X."/>
        </authorList>
    </citation>
    <scope>NUCLEOTIDE SEQUENCE [LARGE SCALE GENOMIC DNA]</scope>
    <source>
        <strain evidence="12">W106-1 / CGMCC3.15140</strain>
    </source>
</reference>
<feature type="transmembrane region" description="Helical" evidence="8">
    <location>
        <begin position="97"/>
        <end position="121"/>
    </location>
</feature>
<keyword evidence="12" id="KW-1185">Reference proteome</keyword>
<feature type="region of interest" description="Disordered" evidence="7">
    <location>
        <begin position="240"/>
        <end position="304"/>
    </location>
</feature>
<evidence type="ECO:0000256" key="1">
    <source>
        <dbReference type="ARBA" id="ARBA00004370"/>
    </source>
</evidence>
<evidence type="ECO:0000259" key="10">
    <source>
        <dbReference type="SMART" id="SM00665"/>
    </source>
</evidence>
<dbReference type="OMA" id="IGVWMIN"/>
<dbReference type="RefSeq" id="XP_007827428.1">
    <property type="nucleotide sequence ID" value="XM_007829237.1"/>
</dbReference>
<proteinExistence type="predicted"/>
<evidence type="ECO:0000256" key="3">
    <source>
        <dbReference type="ARBA" id="ARBA00022692"/>
    </source>
</evidence>
<evidence type="ECO:0000313" key="12">
    <source>
        <dbReference type="Proteomes" id="UP000030651"/>
    </source>
</evidence>
<keyword evidence="2" id="KW-0813">Transport</keyword>
<organism evidence="11 12">
    <name type="scientific">Pestalotiopsis fici (strain W106-1 / CGMCC3.15140)</name>
    <dbReference type="NCBI Taxonomy" id="1229662"/>
    <lineage>
        <taxon>Eukaryota</taxon>
        <taxon>Fungi</taxon>
        <taxon>Dikarya</taxon>
        <taxon>Ascomycota</taxon>
        <taxon>Pezizomycotina</taxon>
        <taxon>Sordariomycetes</taxon>
        <taxon>Xylariomycetidae</taxon>
        <taxon>Amphisphaeriales</taxon>
        <taxon>Sporocadaceae</taxon>
        <taxon>Pestalotiopsis</taxon>
    </lineage>
</organism>
<name>W3XL86_PESFW</name>
<dbReference type="KEGG" id="pfy:PFICI_00656"/>
<protein>
    <recommendedName>
        <fullName evidence="10">Cytochrome b561 domain-containing protein</fullName>
    </recommendedName>
</protein>
<evidence type="ECO:0000256" key="8">
    <source>
        <dbReference type="SAM" id="Phobius"/>
    </source>
</evidence>
<feature type="chain" id="PRO_5004834748" description="Cytochrome b561 domain-containing protein" evidence="9">
    <location>
        <begin position="18"/>
        <end position="304"/>
    </location>
</feature>
<evidence type="ECO:0000256" key="6">
    <source>
        <dbReference type="ARBA" id="ARBA00023136"/>
    </source>
</evidence>
<evidence type="ECO:0000256" key="5">
    <source>
        <dbReference type="ARBA" id="ARBA00022989"/>
    </source>
</evidence>
<dbReference type="PANTHER" id="PTHR47797">
    <property type="entry name" value="DEHYDROGENASE, PUTATIVE (AFU_ORTHOLOGUE AFUA_8G05805)-RELATED"/>
    <property type="match status" value="1"/>
</dbReference>
<feature type="transmembrane region" description="Helical" evidence="8">
    <location>
        <begin position="208"/>
        <end position="229"/>
    </location>
</feature>
<accession>W3XL86</accession>
<keyword evidence="9" id="KW-0732">Signal</keyword>
<dbReference type="STRING" id="1229662.W3XL86"/>
<dbReference type="PANTHER" id="PTHR47797:SF1">
    <property type="entry name" value="CYTOCHROME B561 DOMAIN-CONTAINING PROTEIN-RELATED"/>
    <property type="match status" value="1"/>
</dbReference>
<comment type="subcellular location">
    <subcellularLocation>
        <location evidence="1">Membrane</location>
    </subcellularLocation>
</comment>
<dbReference type="EMBL" id="KI912109">
    <property type="protein sequence ID" value="ETS86828.1"/>
    <property type="molecule type" value="Genomic_DNA"/>
</dbReference>
<feature type="domain" description="Cytochrome b561" evidence="10">
    <location>
        <begin position="67"/>
        <end position="199"/>
    </location>
</feature>
<evidence type="ECO:0000256" key="2">
    <source>
        <dbReference type="ARBA" id="ARBA00022448"/>
    </source>
</evidence>
<evidence type="ECO:0000313" key="11">
    <source>
        <dbReference type="EMBL" id="ETS86828.1"/>
    </source>
</evidence>
<dbReference type="HOGENOM" id="CLU_065428_0_0_1"/>
<keyword evidence="6 8" id="KW-0472">Membrane</keyword>
<dbReference type="Proteomes" id="UP000030651">
    <property type="component" value="Unassembled WGS sequence"/>
</dbReference>
<evidence type="ECO:0000256" key="9">
    <source>
        <dbReference type="SAM" id="SignalP"/>
    </source>
</evidence>
<dbReference type="SMART" id="SM00665">
    <property type="entry name" value="B561"/>
    <property type="match status" value="1"/>
</dbReference>
<dbReference type="CDD" id="cd08760">
    <property type="entry name" value="Cyt_b561_FRRS1_like"/>
    <property type="match status" value="1"/>
</dbReference>
<evidence type="ECO:0000256" key="7">
    <source>
        <dbReference type="SAM" id="MobiDB-lite"/>
    </source>
</evidence>
<dbReference type="InParanoid" id="W3XL86"/>
<dbReference type="InterPro" id="IPR006593">
    <property type="entry name" value="Cyt_b561/ferric_Rdtase_TM"/>
</dbReference>
<dbReference type="eggNOG" id="ENOG502SPC9">
    <property type="taxonomic scope" value="Eukaryota"/>
</dbReference>
<evidence type="ECO:0000256" key="4">
    <source>
        <dbReference type="ARBA" id="ARBA00022982"/>
    </source>
</evidence>
<dbReference type="AlphaFoldDB" id="W3XL86"/>
<feature type="compositionally biased region" description="Low complexity" evidence="7">
    <location>
        <begin position="291"/>
        <end position="304"/>
    </location>
</feature>
<keyword evidence="4" id="KW-0249">Electron transport</keyword>
<dbReference type="Gene3D" id="1.20.120.1770">
    <property type="match status" value="1"/>
</dbReference>
<feature type="transmembrane region" description="Helical" evidence="8">
    <location>
        <begin position="182"/>
        <end position="202"/>
    </location>
</feature>
<dbReference type="GO" id="GO:0016020">
    <property type="term" value="C:membrane"/>
    <property type="evidence" value="ECO:0007669"/>
    <property type="project" value="UniProtKB-SubCell"/>
</dbReference>
<dbReference type="GeneID" id="19265669"/>